<organism evidence="1 2">
    <name type="scientific">Abyssobacteria bacterium (strain SURF_5)</name>
    <dbReference type="NCBI Taxonomy" id="2093360"/>
    <lineage>
        <taxon>Bacteria</taxon>
        <taxon>Pseudomonadati</taxon>
        <taxon>Candidatus Hydrogenedentota</taxon>
        <taxon>Candidatus Abyssobacteria</taxon>
    </lineage>
</organism>
<dbReference type="Proteomes" id="UP000265882">
    <property type="component" value="Unassembled WGS sequence"/>
</dbReference>
<evidence type="ECO:0000313" key="2">
    <source>
        <dbReference type="Proteomes" id="UP000265882"/>
    </source>
</evidence>
<reference evidence="1 2" key="1">
    <citation type="journal article" date="2017" name="ISME J.">
        <title>Energy and carbon metabolisms in a deep terrestrial subsurface fluid microbial community.</title>
        <authorList>
            <person name="Momper L."/>
            <person name="Jungbluth S.P."/>
            <person name="Lee M.D."/>
            <person name="Amend J.P."/>
        </authorList>
    </citation>
    <scope>NUCLEOTIDE SEQUENCE [LARGE SCALE GENOMIC DNA]</scope>
    <source>
        <strain evidence="1">SURF_5</strain>
    </source>
</reference>
<proteinExistence type="predicted"/>
<dbReference type="Pfam" id="PF14196">
    <property type="entry name" value="ATC_hydrolase"/>
    <property type="match status" value="1"/>
</dbReference>
<comment type="caution">
    <text evidence="1">The sequence shown here is derived from an EMBL/GenBank/DDBJ whole genome shotgun (WGS) entry which is preliminary data.</text>
</comment>
<protein>
    <recommendedName>
        <fullName evidence="3">L-2-amino-thiazoline-4-carboxylic acid hydrolase</fullName>
    </recommendedName>
</protein>
<accession>A0A3A4P2M3</accession>
<evidence type="ECO:0008006" key="3">
    <source>
        <dbReference type="Google" id="ProtNLM"/>
    </source>
</evidence>
<evidence type="ECO:0000313" key="1">
    <source>
        <dbReference type="EMBL" id="RJP22224.1"/>
    </source>
</evidence>
<gene>
    <name evidence="1" type="ORF">C4520_08475</name>
</gene>
<dbReference type="EMBL" id="QZKU01000060">
    <property type="protein sequence ID" value="RJP22224.1"/>
    <property type="molecule type" value="Genomic_DNA"/>
</dbReference>
<sequence length="181" mass="20460">MAGKEGGIHLDEIMAYAKESQEIGARHKVPGDQHVMHLFGSIAREAEAEFGAAGLAMVERAAARFGEERGRRIAELVKRDKRPLSLMNFFLYADFDTGGNEMVPEFVDGELWVRVTKCRLFDKLHELGLQRFGLHYCRPIDRAVLRGYNPHLELEVKTQISGGDDCCFFIYRQPSGSVKED</sequence>
<dbReference type="AlphaFoldDB" id="A0A3A4P2M3"/>
<dbReference type="InterPro" id="IPR026002">
    <property type="entry name" value="ATC_hydrolase-like"/>
</dbReference>
<name>A0A3A4P2M3_ABYX5</name>